<dbReference type="Pfam" id="PF01507">
    <property type="entry name" value="PAPS_reduct"/>
    <property type="match status" value="1"/>
</dbReference>
<evidence type="ECO:0000259" key="1">
    <source>
        <dbReference type="Pfam" id="PF01507"/>
    </source>
</evidence>
<dbReference type="KEGG" id="fpla:A4U99_01690"/>
<accession>A0AAX1KN14</accession>
<reference evidence="2 3" key="1">
    <citation type="submission" date="2020-11" db="EMBL/GenBank/DDBJ databases">
        <title>Closed and high quality bacterial genomes of the OMM12 community.</title>
        <authorList>
            <person name="Marbouty M."/>
            <person name="Lamy-Besnier Q."/>
            <person name="Debarbieux L."/>
            <person name="Koszul R."/>
        </authorList>
    </citation>
    <scope>NUCLEOTIDE SEQUENCE [LARGE SCALE GENOMIC DNA]</scope>
    <source>
        <strain evidence="2 3">YL31</strain>
    </source>
</reference>
<dbReference type="EMBL" id="CP065315">
    <property type="protein sequence ID" value="QQR07325.1"/>
    <property type="molecule type" value="Genomic_DNA"/>
</dbReference>
<protein>
    <submittedName>
        <fullName evidence="2">Phosphoadenosine phosphosulfate reductase family protein</fullName>
    </submittedName>
</protein>
<dbReference type="GO" id="GO:0003824">
    <property type="term" value="F:catalytic activity"/>
    <property type="evidence" value="ECO:0007669"/>
    <property type="project" value="InterPro"/>
</dbReference>
<dbReference type="PANTHER" id="PTHR43196">
    <property type="entry name" value="SULFATE ADENYLYLTRANSFERASE SUBUNIT 2"/>
    <property type="match status" value="1"/>
</dbReference>
<dbReference type="InterPro" id="IPR002500">
    <property type="entry name" value="PAPS_reduct_dom"/>
</dbReference>
<proteinExistence type="predicted"/>
<dbReference type="RefSeq" id="WP_065533889.1">
    <property type="nucleotide sequence ID" value="NZ_NHMQ01000002.1"/>
</dbReference>
<dbReference type="InterPro" id="IPR014729">
    <property type="entry name" value="Rossmann-like_a/b/a_fold"/>
</dbReference>
<dbReference type="PANTHER" id="PTHR43196:SF2">
    <property type="entry name" value="PHOSPHOADENOSINE PHOSPHOSULFATE REDUCTASE"/>
    <property type="match status" value="1"/>
</dbReference>
<dbReference type="Proteomes" id="UP000595792">
    <property type="component" value="Chromosome"/>
</dbReference>
<name>A0AAX1KN14_FLAPL</name>
<organism evidence="2 3">
    <name type="scientific">Flavonifractor plautii</name>
    <name type="common">Fusobacterium plautii</name>
    <dbReference type="NCBI Taxonomy" id="292800"/>
    <lineage>
        <taxon>Bacteria</taxon>
        <taxon>Bacillati</taxon>
        <taxon>Bacillota</taxon>
        <taxon>Clostridia</taxon>
        <taxon>Eubacteriales</taxon>
        <taxon>Oscillospiraceae</taxon>
        <taxon>Flavonifractor</taxon>
    </lineage>
</organism>
<dbReference type="AlphaFoldDB" id="A0AAX1KN14"/>
<dbReference type="InterPro" id="IPR050128">
    <property type="entry name" value="Sulfate_adenylyltrnsfr_sub2"/>
</dbReference>
<evidence type="ECO:0000313" key="3">
    <source>
        <dbReference type="Proteomes" id="UP000595792"/>
    </source>
</evidence>
<sequence>MGAVNSNETFSAVSLSGGKDSSCLLLLMIEKGLPIDCVLYADTGMEFPEMEAHIAKLDAFLYQERGIHITTLRHPHGFEWLMFDVPQQQKRAIERRIAMGQPLTGYGWPGMKVRWCTGQLKTHLITKEVNRLKKEKNALHYIGIAADEAHRCKSDEHNRYPLVEWGITEAQALQICYNQGCDWGGLYEIYHRASCWCCPLQRIGELKKLRRHHPELWRRLLDMDNRARAMFGPGPLGQFKQNWSVARLEERFAREDAEDTV</sequence>
<gene>
    <name evidence="2" type="ORF">I5Q84_07555</name>
</gene>
<evidence type="ECO:0000313" key="2">
    <source>
        <dbReference type="EMBL" id="QQR07325.1"/>
    </source>
</evidence>
<dbReference type="Gene3D" id="3.40.50.620">
    <property type="entry name" value="HUPs"/>
    <property type="match status" value="1"/>
</dbReference>
<feature type="domain" description="Phosphoadenosine phosphosulphate reductase" evidence="1">
    <location>
        <begin position="12"/>
        <end position="71"/>
    </location>
</feature>
<dbReference type="SUPFAM" id="SSF52402">
    <property type="entry name" value="Adenine nucleotide alpha hydrolases-like"/>
    <property type="match status" value="1"/>
</dbReference>